<name>A0A917WFF6_9RHOB</name>
<dbReference type="Proteomes" id="UP000649829">
    <property type="component" value="Unassembled WGS sequence"/>
</dbReference>
<evidence type="ECO:0000259" key="4">
    <source>
        <dbReference type="Pfam" id="PF01464"/>
    </source>
</evidence>
<accession>A0A917WFF6</accession>
<dbReference type="Gene3D" id="1.10.530.10">
    <property type="match status" value="1"/>
</dbReference>
<evidence type="ECO:0000256" key="2">
    <source>
        <dbReference type="ARBA" id="ARBA00009387"/>
    </source>
</evidence>
<dbReference type="InterPro" id="IPR023346">
    <property type="entry name" value="Lysozyme-like_dom_sf"/>
</dbReference>
<reference evidence="5" key="2">
    <citation type="submission" date="2020-09" db="EMBL/GenBank/DDBJ databases">
        <authorList>
            <person name="Sun Q."/>
            <person name="Zhou Y."/>
        </authorList>
    </citation>
    <scope>NUCLEOTIDE SEQUENCE</scope>
    <source>
        <strain evidence="5">CGMCC 1.6293</strain>
    </source>
</reference>
<proteinExistence type="inferred from homology"/>
<reference evidence="5" key="1">
    <citation type="journal article" date="2014" name="Int. J. Syst. Evol. Microbiol.">
        <title>Complete genome sequence of Corynebacterium casei LMG S-19264T (=DSM 44701T), isolated from a smear-ripened cheese.</title>
        <authorList>
            <consortium name="US DOE Joint Genome Institute (JGI-PGF)"/>
            <person name="Walter F."/>
            <person name="Albersmeier A."/>
            <person name="Kalinowski J."/>
            <person name="Ruckert C."/>
        </authorList>
    </citation>
    <scope>NUCLEOTIDE SEQUENCE</scope>
    <source>
        <strain evidence="5">CGMCC 1.6293</strain>
    </source>
</reference>
<dbReference type="PANTHER" id="PTHR37423">
    <property type="entry name" value="SOLUBLE LYTIC MUREIN TRANSGLYCOSYLASE-RELATED"/>
    <property type="match status" value="1"/>
</dbReference>
<protein>
    <submittedName>
        <fullName evidence="5">Murein transglycosylase</fullName>
    </submittedName>
</protein>
<dbReference type="InterPro" id="IPR008258">
    <property type="entry name" value="Transglycosylase_SLT_dom_1"/>
</dbReference>
<dbReference type="PANTHER" id="PTHR37423:SF2">
    <property type="entry name" value="MEMBRANE-BOUND LYTIC MUREIN TRANSGLYCOSYLASE C"/>
    <property type="match status" value="1"/>
</dbReference>
<comment type="similarity">
    <text evidence="2">Belongs to the virb1 family.</text>
</comment>
<dbReference type="CDD" id="cd00254">
    <property type="entry name" value="LT-like"/>
    <property type="match status" value="1"/>
</dbReference>
<feature type="region of interest" description="Disordered" evidence="3">
    <location>
        <begin position="24"/>
        <end position="63"/>
    </location>
</feature>
<dbReference type="EMBL" id="BMLF01000002">
    <property type="protein sequence ID" value="GGM02415.1"/>
    <property type="molecule type" value="Genomic_DNA"/>
</dbReference>
<dbReference type="Pfam" id="PF01464">
    <property type="entry name" value="SLT"/>
    <property type="match status" value="1"/>
</dbReference>
<comment type="caution">
    <text evidence="5">The sequence shown here is derived from an EMBL/GenBank/DDBJ whole genome shotgun (WGS) entry which is preliminary data.</text>
</comment>
<evidence type="ECO:0000313" key="6">
    <source>
        <dbReference type="Proteomes" id="UP000649829"/>
    </source>
</evidence>
<evidence type="ECO:0000256" key="1">
    <source>
        <dbReference type="ARBA" id="ARBA00007734"/>
    </source>
</evidence>
<gene>
    <name evidence="5" type="ORF">GCM10011534_25310</name>
</gene>
<evidence type="ECO:0000313" key="5">
    <source>
        <dbReference type="EMBL" id="GGM02415.1"/>
    </source>
</evidence>
<sequence length="269" mass="27823">MIAWALAAPVPLMANGDDFTFKRVKPPSSGTAKRITVQIKPGDGPKPVKKKEPKPAVADGAAPAVPAAPGAPAGRYAWFWDTVSPALADSGPGRLEPALSTIRNAPAGGAVRAPRLDTMMGIAQAHAKEILLTTAGTRVSPALVLAVISVESAGRVDAVSHAGAEGLMQLMPATAARFGVSDRRNAGQNIRGGVAFLDFLMEKFAGDPILVLAGYNAGENSIAPNGGVPPYAETRDYVPKVLAAFEVARSLCMTRPELVSDGCVFSFPS</sequence>
<organism evidence="5 6">
    <name type="scientific">Pseudooceanicola nanhaiensis</name>
    <dbReference type="NCBI Taxonomy" id="375761"/>
    <lineage>
        <taxon>Bacteria</taxon>
        <taxon>Pseudomonadati</taxon>
        <taxon>Pseudomonadota</taxon>
        <taxon>Alphaproteobacteria</taxon>
        <taxon>Rhodobacterales</taxon>
        <taxon>Paracoccaceae</taxon>
        <taxon>Pseudooceanicola</taxon>
    </lineage>
</organism>
<dbReference type="SUPFAM" id="SSF53955">
    <property type="entry name" value="Lysozyme-like"/>
    <property type="match status" value="1"/>
</dbReference>
<dbReference type="AlphaFoldDB" id="A0A917WFF6"/>
<evidence type="ECO:0000256" key="3">
    <source>
        <dbReference type="SAM" id="MobiDB-lite"/>
    </source>
</evidence>
<feature type="domain" description="Transglycosylase SLT" evidence="4">
    <location>
        <begin position="137"/>
        <end position="223"/>
    </location>
</feature>
<comment type="similarity">
    <text evidence="1">Belongs to the transglycosylase Slt family.</text>
</comment>
<keyword evidence="6" id="KW-1185">Reference proteome</keyword>